<name>A0A1S3IYP0_LINAN</name>
<evidence type="ECO:0000313" key="2">
    <source>
        <dbReference type="Proteomes" id="UP000085678"/>
    </source>
</evidence>
<evidence type="ECO:0000313" key="3">
    <source>
        <dbReference type="RefSeq" id="XP_013403325.1"/>
    </source>
</evidence>
<dbReference type="RefSeq" id="XP_013403325.1">
    <property type="nucleotide sequence ID" value="XM_013547871.1"/>
</dbReference>
<dbReference type="KEGG" id="lak:106168710"/>
<keyword evidence="2" id="KW-1185">Reference proteome</keyword>
<protein>
    <submittedName>
        <fullName evidence="3">Uncharacterized protein LOC106168710</fullName>
    </submittedName>
</protein>
<dbReference type="InterPro" id="IPR018247">
    <property type="entry name" value="EF_Hand_1_Ca_BS"/>
</dbReference>
<proteinExistence type="predicted"/>
<dbReference type="Gene3D" id="1.10.238.10">
    <property type="entry name" value="EF-hand"/>
    <property type="match status" value="1"/>
</dbReference>
<evidence type="ECO:0000256" key="1">
    <source>
        <dbReference type="ARBA" id="ARBA00022837"/>
    </source>
</evidence>
<dbReference type="InterPro" id="IPR011992">
    <property type="entry name" value="EF-hand-dom_pair"/>
</dbReference>
<dbReference type="Proteomes" id="UP000085678">
    <property type="component" value="Unplaced"/>
</dbReference>
<reference evidence="3" key="1">
    <citation type="submission" date="2025-08" db="UniProtKB">
        <authorList>
            <consortium name="RefSeq"/>
        </authorList>
    </citation>
    <scope>IDENTIFICATION</scope>
    <source>
        <tissue evidence="3">Gonads</tissue>
    </source>
</reference>
<keyword evidence="1" id="KW-0106">Calcium</keyword>
<organism evidence="2 3">
    <name type="scientific">Lingula anatina</name>
    <name type="common">Brachiopod</name>
    <name type="synonym">Lingula unguis</name>
    <dbReference type="NCBI Taxonomy" id="7574"/>
    <lineage>
        <taxon>Eukaryota</taxon>
        <taxon>Metazoa</taxon>
        <taxon>Spiralia</taxon>
        <taxon>Lophotrochozoa</taxon>
        <taxon>Brachiopoda</taxon>
        <taxon>Linguliformea</taxon>
        <taxon>Lingulata</taxon>
        <taxon>Lingulida</taxon>
        <taxon>Linguloidea</taxon>
        <taxon>Lingulidae</taxon>
        <taxon>Lingula</taxon>
    </lineage>
</organism>
<dbReference type="AlphaFoldDB" id="A0A1S3IYP0"/>
<dbReference type="PROSITE" id="PS00018">
    <property type="entry name" value="EF_HAND_1"/>
    <property type="match status" value="2"/>
</dbReference>
<dbReference type="InParanoid" id="A0A1S3IYP0"/>
<dbReference type="SUPFAM" id="SSF47473">
    <property type="entry name" value="EF-hand"/>
    <property type="match status" value="1"/>
</dbReference>
<gene>
    <name evidence="3" type="primary">LOC106168710</name>
</gene>
<sequence>MLYCWRIIFINIAVVNIHDINTTNCRMKMKLNMMIVGFCVVSMTTKMDCVPVNGAKPQLTAREIGTLVCDATDTNNDGILTKLEWVRSMANMDLDHNDEVTQSEMLRYLVKLDSRIRPLWSRAIFETGDLDKDGVLTEDDIIKFGKLDANGNGQTDKDECIEFCEKILKKYDPTLE</sequence>
<dbReference type="GeneID" id="106168710"/>
<accession>A0A1S3IYP0</accession>